<reference evidence="1 2" key="1">
    <citation type="submission" date="2013-02" db="EMBL/GenBank/DDBJ databases">
        <title>A novel strain isolated from Lonar lake, Maharashtra, India.</title>
        <authorList>
            <person name="Singh A."/>
        </authorList>
    </citation>
    <scope>NUCLEOTIDE SEQUENCE [LARGE SCALE GENOMIC DNA]</scope>
    <source>
        <strain evidence="1 2">AK24</strain>
    </source>
</reference>
<name>R7ZRY4_9BACT</name>
<evidence type="ECO:0000313" key="1">
    <source>
        <dbReference type="EMBL" id="EON76875.1"/>
    </source>
</evidence>
<sequence length="64" mass="7538">MKDYIKQKSRSPLVYWLNEEDVQNIAREVINRELTPDEIEKIAESLTEYIDWSDAIALAIDQNI</sequence>
<dbReference type="PATRIC" id="fig|1288963.3.peg.2737"/>
<protein>
    <submittedName>
        <fullName evidence="1">Uncharacterized protein</fullName>
    </submittedName>
</protein>
<evidence type="ECO:0000313" key="2">
    <source>
        <dbReference type="Proteomes" id="UP000013909"/>
    </source>
</evidence>
<dbReference type="EMBL" id="AQHR01000073">
    <property type="protein sequence ID" value="EON76875.1"/>
    <property type="molecule type" value="Genomic_DNA"/>
</dbReference>
<gene>
    <name evidence="1" type="ORF">ADIS_2746</name>
</gene>
<keyword evidence="2" id="KW-1185">Reference proteome</keyword>
<dbReference type="AlphaFoldDB" id="R7ZRY4"/>
<organism evidence="1 2">
    <name type="scientific">Lunatimonas lonarensis</name>
    <dbReference type="NCBI Taxonomy" id="1232681"/>
    <lineage>
        <taxon>Bacteria</taxon>
        <taxon>Pseudomonadati</taxon>
        <taxon>Bacteroidota</taxon>
        <taxon>Cytophagia</taxon>
        <taxon>Cytophagales</taxon>
        <taxon>Cyclobacteriaceae</taxon>
    </lineage>
</organism>
<comment type="caution">
    <text evidence="1">The sequence shown here is derived from an EMBL/GenBank/DDBJ whole genome shotgun (WGS) entry which is preliminary data.</text>
</comment>
<proteinExistence type="predicted"/>
<dbReference type="RefSeq" id="WP_010854881.1">
    <property type="nucleotide sequence ID" value="NZ_AQHR01000073.1"/>
</dbReference>
<dbReference type="Proteomes" id="UP000013909">
    <property type="component" value="Unassembled WGS sequence"/>
</dbReference>
<accession>R7ZRY4</accession>
<dbReference type="STRING" id="1232681.ADIS_2746"/>